<evidence type="ECO:0008006" key="3">
    <source>
        <dbReference type="Google" id="ProtNLM"/>
    </source>
</evidence>
<dbReference type="AlphaFoldDB" id="A0A0C9XFF4"/>
<accession>A0A0C9XFF4</accession>
<dbReference type="InterPro" id="IPR027417">
    <property type="entry name" value="P-loop_NTPase"/>
</dbReference>
<name>A0A0C9XFF4_9AGAR</name>
<gene>
    <name evidence="1" type="ORF">K443DRAFT_683397</name>
</gene>
<dbReference type="OrthoDB" id="65590at2759"/>
<dbReference type="SUPFAM" id="SSF52540">
    <property type="entry name" value="P-loop containing nucleoside triphosphate hydrolases"/>
    <property type="match status" value="1"/>
</dbReference>
<sequence>MSKTATYPALLGDEQGRYRVHIVGNSGSGKTTTGIELAKILGVPYISLNRLFWQPGWKETPRDEFEEKIRAALDQCERGWVVDGEYTRRGGLVAQELATDVIWLDPPLLLYFPRIFIRTVLRLFNIDGPCSPGCDETIQTVFFEKGSILWWCLSHHWANRRKNIARMAEIGLVEGTDVERRRMRRIGGWGSELREWISEVERLVHGTKQKVL</sequence>
<dbReference type="InterPro" id="IPR052922">
    <property type="entry name" value="Cytidylate_Kinase-2"/>
</dbReference>
<keyword evidence="2" id="KW-1185">Reference proteome</keyword>
<dbReference type="PANTHER" id="PTHR37816:SF1">
    <property type="entry name" value="TOXIN"/>
    <property type="match status" value="1"/>
</dbReference>
<protein>
    <recommendedName>
        <fullName evidence="3">Adenylate kinase</fullName>
    </recommendedName>
</protein>
<proteinExistence type="predicted"/>
<dbReference type="PANTHER" id="PTHR37816">
    <property type="entry name" value="YALI0E33011P"/>
    <property type="match status" value="1"/>
</dbReference>
<dbReference type="Proteomes" id="UP000054477">
    <property type="component" value="Unassembled WGS sequence"/>
</dbReference>
<evidence type="ECO:0000313" key="2">
    <source>
        <dbReference type="Proteomes" id="UP000054477"/>
    </source>
</evidence>
<dbReference type="EMBL" id="KN838775">
    <property type="protein sequence ID" value="KIJ94882.1"/>
    <property type="molecule type" value="Genomic_DNA"/>
</dbReference>
<organism evidence="1 2">
    <name type="scientific">Laccaria amethystina LaAM-08-1</name>
    <dbReference type="NCBI Taxonomy" id="1095629"/>
    <lineage>
        <taxon>Eukaryota</taxon>
        <taxon>Fungi</taxon>
        <taxon>Dikarya</taxon>
        <taxon>Basidiomycota</taxon>
        <taxon>Agaricomycotina</taxon>
        <taxon>Agaricomycetes</taxon>
        <taxon>Agaricomycetidae</taxon>
        <taxon>Agaricales</taxon>
        <taxon>Agaricineae</taxon>
        <taxon>Hydnangiaceae</taxon>
        <taxon>Laccaria</taxon>
    </lineage>
</organism>
<evidence type="ECO:0000313" key="1">
    <source>
        <dbReference type="EMBL" id="KIJ94882.1"/>
    </source>
</evidence>
<dbReference type="Gene3D" id="3.40.50.300">
    <property type="entry name" value="P-loop containing nucleotide triphosphate hydrolases"/>
    <property type="match status" value="1"/>
</dbReference>
<reference evidence="2" key="2">
    <citation type="submission" date="2015-01" db="EMBL/GenBank/DDBJ databases">
        <title>Evolutionary Origins and Diversification of the Mycorrhizal Mutualists.</title>
        <authorList>
            <consortium name="DOE Joint Genome Institute"/>
            <consortium name="Mycorrhizal Genomics Consortium"/>
            <person name="Kohler A."/>
            <person name="Kuo A."/>
            <person name="Nagy L.G."/>
            <person name="Floudas D."/>
            <person name="Copeland A."/>
            <person name="Barry K.W."/>
            <person name="Cichocki N."/>
            <person name="Veneault-Fourrey C."/>
            <person name="LaButti K."/>
            <person name="Lindquist E.A."/>
            <person name="Lipzen A."/>
            <person name="Lundell T."/>
            <person name="Morin E."/>
            <person name="Murat C."/>
            <person name="Riley R."/>
            <person name="Ohm R."/>
            <person name="Sun H."/>
            <person name="Tunlid A."/>
            <person name="Henrissat B."/>
            <person name="Grigoriev I.V."/>
            <person name="Hibbett D.S."/>
            <person name="Martin F."/>
        </authorList>
    </citation>
    <scope>NUCLEOTIDE SEQUENCE [LARGE SCALE GENOMIC DNA]</scope>
    <source>
        <strain evidence="2">LaAM-08-1</strain>
    </source>
</reference>
<dbReference type="HOGENOM" id="CLU_092618_1_1_1"/>
<reference evidence="1 2" key="1">
    <citation type="submission" date="2014-04" db="EMBL/GenBank/DDBJ databases">
        <authorList>
            <consortium name="DOE Joint Genome Institute"/>
            <person name="Kuo A."/>
            <person name="Kohler A."/>
            <person name="Nagy L.G."/>
            <person name="Floudas D."/>
            <person name="Copeland A."/>
            <person name="Barry K.W."/>
            <person name="Cichocki N."/>
            <person name="Veneault-Fourrey C."/>
            <person name="LaButti K."/>
            <person name="Lindquist E.A."/>
            <person name="Lipzen A."/>
            <person name="Lundell T."/>
            <person name="Morin E."/>
            <person name="Murat C."/>
            <person name="Sun H."/>
            <person name="Tunlid A."/>
            <person name="Henrissat B."/>
            <person name="Grigoriev I.V."/>
            <person name="Hibbett D.S."/>
            <person name="Martin F."/>
            <person name="Nordberg H.P."/>
            <person name="Cantor M.N."/>
            <person name="Hua S.X."/>
        </authorList>
    </citation>
    <scope>NUCLEOTIDE SEQUENCE [LARGE SCALE GENOMIC DNA]</scope>
    <source>
        <strain evidence="1 2">LaAM-08-1</strain>
    </source>
</reference>